<comment type="caution">
    <text evidence="2">The sequence shown here is derived from an EMBL/GenBank/DDBJ whole genome shotgun (WGS) entry which is preliminary data.</text>
</comment>
<sequence length="157" mass="17855">MKNNHEYYEILISRYKDNDLDSNEIFEMEKHLSSCKSCQKFKEELDSMSSILCGKKPIIVHKKKIFNKNKVIASIGSLAAALLIFAGVNSLYKQQSDDNSAIIANNSSSMKTVIDYNISDEDYTPLSSYFSYSDEENTDEGSEEISIMSAYIYYMGK</sequence>
<proteinExistence type="predicted"/>
<accession>A0ABX5B1M2</accession>
<reference evidence="2 3" key="1">
    <citation type="submission" date="2014-04" db="EMBL/GenBank/DDBJ databases">
        <title>Whole genome sequence of 'Brachyspira hampsonii' D13-03603F2.</title>
        <authorList>
            <person name="Patterson A.H."/>
            <person name="Chaban B."/>
            <person name="Fernando C."/>
            <person name="Harding J.C."/>
            <person name="Hill J.E."/>
        </authorList>
    </citation>
    <scope>NUCLEOTIDE SEQUENCE [LARGE SCALE GENOMIC DNA]</scope>
    <source>
        <strain evidence="2 3">D13-03603F2</strain>
    </source>
</reference>
<dbReference type="RefSeq" id="WP_104619066.1">
    <property type="nucleotide sequence ID" value="NZ_JJMJ01000230.1"/>
</dbReference>
<feature type="transmembrane region" description="Helical" evidence="1">
    <location>
        <begin position="71"/>
        <end position="92"/>
    </location>
</feature>
<evidence type="ECO:0000256" key="1">
    <source>
        <dbReference type="SAM" id="Phobius"/>
    </source>
</evidence>
<keyword evidence="1" id="KW-0472">Membrane</keyword>
<gene>
    <name evidence="2" type="ORF">DJ52_12895</name>
</gene>
<evidence type="ECO:0000313" key="2">
    <source>
        <dbReference type="EMBL" id="PPS21121.1"/>
    </source>
</evidence>
<evidence type="ECO:0000313" key="3">
    <source>
        <dbReference type="Proteomes" id="UP000238924"/>
    </source>
</evidence>
<protein>
    <recommendedName>
        <fullName evidence="4">Zinc-finger domain-containing protein</fullName>
    </recommendedName>
</protein>
<dbReference type="Proteomes" id="UP000238924">
    <property type="component" value="Unassembled WGS sequence"/>
</dbReference>
<dbReference type="EMBL" id="JJMJ01000230">
    <property type="protein sequence ID" value="PPS21121.1"/>
    <property type="molecule type" value="Genomic_DNA"/>
</dbReference>
<organism evidence="2 3">
    <name type="scientific">Brachyspira murdochii</name>
    <dbReference type="NCBI Taxonomy" id="84378"/>
    <lineage>
        <taxon>Bacteria</taxon>
        <taxon>Pseudomonadati</taxon>
        <taxon>Spirochaetota</taxon>
        <taxon>Spirochaetia</taxon>
        <taxon>Brachyspirales</taxon>
        <taxon>Brachyspiraceae</taxon>
        <taxon>Brachyspira</taxon>
    </lineage>
</organism>
<keyword evidence="1" id="KW-1133">Transmembrane helix</keyword>
<name>A0ABX5B1M2_9SPIR</name>
<keyword evidence="3" id="KW-1185">Reference proteome</keyword>
<evidence type="ECO:0008006" key="4">
    <source>
        <dbReference type="Google" id="ProtNLM"/>
    </source>
</evidence>
<keyword evidence="1" id="KW-0812">Transmembrane</keyword>